<gene>
    <name evidence="2" type="ORF">GYMLUDRAFT_247646</name>
</gene>
<name>A0A0D0B0M6_9AGAR</name>
<keyword evidence="1" id="KW-1133">Transmembrane helix</keyword>
<evidence type="ECO:0000256" key="1">
    <source>
        <dbReference type="SAM" id="Phobius"/>
    </source>
</evidence>
<dbReference type="EMBL" id="KN834796">
    <property type="protein sequence ID" value="KIK56605.1"/>
    <property type="molecule type" value="Genomic_DNA"/>
</dbReference>
<evidence type="ECO:0000313" key="3">
    <source>
        <dbReference type="Proteomes" id="UP000053593"/>
    </source>
</evidence>
<sequence length="67" mass="6947">MSLSVPVSVSVGGQLSALGRGRSGGGWDLFFDTIAIVFITFSYIIQLARGTARKIMGSATVLVAGEL</sequence>
<organism evidence="2 3">
    <name type="scientific">Collybiopsis luxurians FD-317 M1</name>
    <dbReference type="NCBI Taxonomy" id="944289"/>
    <lineage>
        <taxon>Eukaryota</taxon>
        <taxon>Fungi</taxon>
        <taxon>Dikarya</taxon>
        <taxon>Basidiomycota</taxon>
        <taxon>Agaricomycotina</taxon>
        <taxon>Agaricomycetes</taxon>
        <taxon>Agaricomycetidae</taxon>
        <taxon>Agaricales</taxon>
        <taxon>Marasmiineae</taxon>
        <taxon>Omphalotaceae</taxon>
        <taxon>Collybiopsis</taxon>
        <taxon>Collybiopsis luxurians</taxon>
    </lineage>
</organism>
<dbReference type="HOGENOM" id="CLU_2812632_0_0_1"/>
<keyword evidence="3" id="KW-1185">Reference proteome</keyword>
<dbReference type="Proteomes" id="UP000053593">
    <property type="component" value="Unassembled WGS sequence"/>
</dbReference>
<proteinExistence type="predicted"/>
<reference evidence="2 3" key="1">
    <citation type="submission" date="2014-04" db="EMBL/GenBank/DDBJ databases">
        <title>Evolutionary Origins and Diversification of the Mycorrhizal Mutualists.</title>
        <authorList>
            <consortium name="DOE Joint Genome Institute"/>
            <consortium name="Mycorrhizal Genomics Consortium"/>
            <person name="Kohler A."/>
            <person name="Kuo A."/>
            <person name="Nagy L.G."/>
            <person name="Floudas D."/>
            <person name="Copeland A."/>
            <person name="Barry K.W."/>
            <person name="Cichocki N."/>
            <person name="Veneault-Fourrey C."/>
            <person name="LaButti K."/>
            <person name="Lindquist E.A."/>
            <person name="Lipzen A."/>
            <person name="Lundell T."/>
            <person name="Morin E."/>
            <person name="Murat C."/>
            <person name="Riley R."/>
            <person name="Ohm R."/>
            <person name="Sun H."/>
            <person name="Tunlid A."/>
            <person name="Henrissat B."/>
            <person name="Grigoriev I.V."/>
            <person name="Hibbett D.S."/>
            <person name="Martin F."/>
        </authorList>
    </citation>
    <scope>NUCLEOTIDE SEQUENCE [LARGE SCALE GENOMIC DNA]</scope>
    <source>
        <strain evidence="2 3">FD-317 M1</strain>
    </source>
</reference>
<keyword evidence="1" id="KW-0812">Transmembrane</keyword>
<protein>
    <submittedName>
        <fullName evidence="2">Uncharacterized protein</fullName>
    </submittedName>
</protein>
<dbReference type="AlphaFoldDB" id="A0A0D0B0M6"/>
<accession>A0A0D0B0M6</accession>
<feature type="transmembrane region" description="Helical" evidence="1">
    <location>
        <begin position="29"/>
        <end position="48"/>
    </location>
</feature>
<evidence type="ECO:0000313" key="2">
    <source>
        <dbReference type="EMBL" id="KIK56605.1"/>
    </source>
</evidence>
<keyword evidence="1" id="KW-0472">Membrane</keyword>